<evidence type="ECO:0000313" key="2">
    <source>
        <dbReference type="Proteomes" id="UP001054945"/>
    </source>
</evidence>
<dbReference type="AlphaFoldDB" id="A0AAV4XNB2"/>
<protein>
    <submittedName>
        <fullName evidence="1">Uncharacterized protein</fullName>
    </submittedName>
</protein>
<proteinExistence type="predicted"/>
<gene>
    <name evidence="1" type="ORF">CEXT_512001</name>
</gene>
<accession>A0AAV4XNB2</accession>
<dbReference type="EMBL" id="BPLR01017887">
    <property type="protein sequence ID" value="GIY95253.1"/>
    <property type="molecule type" value="Genomic_DNA"/>
</dbReference>
<dbReference type="Proteomes" id="UP001054945">
    <property type="component" value="Unassembled WGS sequence"/>
</dbReference>
<evidence type="ECO:0000313" key="1">
    <source>
        <dbReference type="EMBL" id="GIY95253.1"/>
    </source>
</evidence>
<organism evidence="1 2">
    <name type="scientific">Caerostris extrusa</name>
    <name type="common">Bark spider</name>
    <name type="synonym">Caerostris bankana</name>
    <dbReference type="NCBI Taxonomy" id="172846"/>
    <lineage>
        <taxon>Eukaryota</taxon>
        <taxon>Metazoa</taxon>
        <taxon>Ecdysozoa</taxon>
        <taxon>Arthropoda</taxon>
        <taxon>Chelicerata</taxon>
        <taxon>Arachnida</taxon>
        <taxon>Araneae</taxon>
        <taxon>Araneomorphae</taxon>
        <taxon>Entelegynae</taxon>
        <taxon>Araneoidea</taxon>
        <taxon>Araneidae</taxon>
        <taxon>Caerostris</taxon>
    </lineage>
</organism>
<keyword evidence="2" id="KW-1185">Reference proteome</keyword>
<comment type="caution">
    <text evidence="1">The sequence shown here is derived from an EMBL/GenBank/DDBJ whole genome shotgun (WGS) entry which is preliminary data.</text>
</comment>
<name>A0AAV4XNB2_CAEEX</name>
<sequence length="88" mass="10518">MSDINFPPVINYPILKVKTNLGTFTKWDLMLTNLPILRREEWSHTLLPPSPNDRHHHHHHEFGFLYQLRVEAGHGRLTYLYSRSISWE</sequence>
<reference evidence="1 2" key="1">
    <citation type="submission" date="2021-06" db="EMBL/GenBank/DDBJ databases">
        <title>Caerostris extrusa draft genome.</title>
        <authorList>
            <person name="Kono N."/>
            <person name="Arakawa K."/>
        </authorList>
    </citation>
    <scope>NUCLEOTIDE SEQUENCE [LARGE SCALE GENOMIC DNA]</scope>
</reference>